<dbReference type="AlphaFoldDB" id="A0A2V3U8S8"/>
<name>A0A2V3U8S8_9HYPH</name>
<comment type="caution">
    <text evidence="1">The sequence shown here is derived from an EMBL/GenBank/DDBJ whole genome shotgun (WGS) entry which is preliminary data.</text>
</comment>
<evidence type="ECO:0000313" key="1">
    <source>
        <dbReference type="EMBL" id="PXW60216.1"/>
    </source>
</evidence>
<organism evidence="1 2">
    <name type="scientific">Chelatococcus asaccharovorans</name>
    <dbReference type="NCBI Taxonomy" id="28210"/>
    <lineage>
        <taxon>Bacteria</taxon>
        <taxon>Pseudomonadati</taxon>
        <taxon>Pseudomonadota</taxon>
        <taxon>Alphaproteobacteria</taxon>
        <taxon>Hyphomicrobiales</taxon>
        <taxon>Chelatococcaceae</taxon>
        <taxon>Chelatococcus</taxon>
    </lineage>
</organism>
<protein>
    <submittedName>
        <fullName evidence="1">Uncharacterized protein</fullName>
    </submittedName>
</protein>
<evidence type="ECO:0000313" key="2">
    <source>
        <dbReference type="Proteomes" id="UP000248021"/>
    </source>
</evidence>
<gene>
    <name evidence="1" type="ORF">C7450_104268</name>
</gene>
<dbReference type="EMBL" id="QJJK01000004">
    <property type="protein sequence ID" value="PXW60216.1"/>
    <property type="molecule type" value="Genomic_DNA"/>
</dbReference>
<dbReference type="Proteomes" id="UP000248021">
    <property type="component" value="Unassembled WGS sequence"/>
</dbReference>
<keyword evidence="2" id="KW-1185">Reference proteome</keyword>
<reference evidence="1 2" key="1">
    <citation type="submission" date="2018-05" db="EMBL/GenBank/DDBJ databases">
        <title>Genomic Encyclopedia of Type Strains, Phase IV (KMG-IV): sequencing the most valuable type-strain genomes for metagenomic binning, comparative biology and taxonomic classification.</title>
        <authorList>
            <person name="Goeker M."/>
        </authorList>
    </citation>
    <scope>NUCLEOTIDE SEQUENCE [LARGE SCALE GENOMIC DNA]</scope>
    <source>
        <strain evidence="1 2">DSM 6462</strain>
    </source>
</reference>
<proteinExistence type="predicted"/>
<accession>A0A2V3U8S8</accession>
<sequence>MVPEDTRHVGCVPVFYQKLLRRDLSPLRASRNRLPGWAALGWRIGGSGRPQDQSTFKGCPRDPIVITGLVPEIGFTRFRLLIKNAATAGFQ</sequence>